<dbReference type="EMBL" id="WEGI01000012">
    <property type="protein sequence ID" value="MQY29858.1"/>
    <property type="molecule type" value="Genomic_DNA"/>
</dbReference>
<sequence length="65" mass="6459">MSDRLRLTVFGGGLMVIFAAAFGLGALVGDPGSPSPALDTHSVAPATPGSTAPVSPGHDHEGHRP</sequence>
<organism evidence="3 4">
    <name type="scientific">Nocardia aurantia</name>
    <dbReference type="NCBI Taxonomy" id="2585199"/>
    <lineage>
        <taxon>Bacteria</taxon>
        <taxon>Bacillati</taxon>
        <taxon>Actinomycetota</taxon>
        <taxon>Actinomycetes</taxon>
        <taxon>Mycobacteriales</taxon>
        <taxon>Nocardiaceae</taxon>
        <taxon>Nocardia</taxon>
    </lineage>
</organism>
<dbReference type="RefSeq" id="WP_153347052.1">
    <property type="nucleotide sequence ID" value="NZ_WEGI01000012.1"/>
</dbReference>
<feature type="transmembrane region" description="Helical" evidence="2">
    <location>
        <begin position="7"/>
        <end position="28"/>
    </location>
</feature>
<reference evidence="3 4" key="1">
    <citation type="submission" date="2019-10" db="EMBL/GenBank/DDBJ databases">
        <title>Nocardia macrotermitis sp. nov. and Nocardia aurantia sp. nov., isolated from the gut of fungus growing-termite Macrotermes natalensis.</title>
        <authorList>
            <person name="Benndorf R."/>
            <person name="Schwitalla J."/>
            <person name="Martin K."/>
            <person name="De Beer W."/>
            <person name="Kaster A.-K."/>
            <person name="Vollmers J."/>
            <person name="Poulsen M."/>
            <person name="Beemelmanns C."/>
        </authorList>
    </citation>
    <scope>NUCLEOTIDE SEQUENCE [LARGE SCALE GENOMIC DNA]</scope>
    <source>
        <strain evidence="3 4">RB56</strain>
    </source>
</reference>
<dbReference type="Proteomes" id="UP000431401">
    <property type="component" value="Unassembled WGS sequence"/>
</dbReference>
<evidence type="ECO:0000256" key="2">
    <source>
        <dbReference type="SAM" id="Phobius"/>
    </source>
</evidence>
<keyword evidence="2" id="KW-1133">Transmembrane helix</keyword>
<keyword evidence="4" id="KW-1185">Reference proteome</keyword>
<name>A0A7K0DW91_9NOCA</name>
<dbReference type="AlphaFoldDB" id="A0A7K0DW91"/>
<keyword evidence="2" id="KW-0812">Transmembrane</keyword>
<evidence type="ECO:0000313" key="3">
    <source>
        <dbReference type="EMBL" id="MQY29858.1"/>
    </source>
</evidence>
<comment type="caution">
    <text evidence="3">The sequence shown here is derived from an EMBL/GenBank/DDBJ whole genome shotgun (WGS) entry which is preliminary data.</text>
</comment>
<accession>A0A7K0DW91</accession>
<gene>
    <name evidence="3" type="ORF">NRB56_54520</name>
</gene>
<evidence type="ECO:0000256" key="1">
    <source>
        <dbReference type="SAM" id="MobiDB-lite"/>
    </source>
</evidence>
<feature type="region of interest" description="Disordered" evidence="1">
    <location>
        <begin position="29"/>
        <end position="65"/>
    </location>
</feature>
<evidence type="ECO:0000313" key="4">
    <source>
        <dbReference type="Proteomes" id="UP000431401"/>
    </source>
</evidence>
<proteinExistence type="predicted"/>
<protein>
    <submittedName>
        <fullName evidence="3">Uncharacterized protein</fullName>
    </submittedName>
</protein>
<keyword evidence="2" id="KW-0472">Membrane</keyword>